<keyword evidence="4" id="KW-1185">Reference proteome</keyword>
<evidence type="ECO:0000256" key="2">
    <source>
        <dbReference type="SAM" id="SignalP"/>
    </source>
</evidence>
<gene>
    <name evidence="3" type="ORF">JN10_2616</name>
</gene>
<dbReference type="PROSITE" id="PS51257">
    <property type="entry name" value="PROKAR_LIPOPROTEIN"/>
    <property type="match status" value="1"/>
</dbReference>
<reference evidence="3 4" key="1">
    <citation type="submission" date="2019-07" db="EMBL/GenBank/DDBJ databases">
        <title>Genomic Encyclopedia of Archaeal and Bacterial Type Strains, Phase II (KMG-II): from individual species to whole genera.</title>
        <authorList>
            <person name="Goeker M."/>
        </authorList>
    </citation>
    <scope>NUCLEOTIDE SEQUENCE [LARGE SCALE GENOMIC DNA]</scope>
    <source>
        <strain evidence="3 4">ATCC BAA-2084</strain>
    </source>
</reference>
<evidence type="ECO:0000256" key="1">
    <source>
        <dbReference type="SAM" id="MobiDB-lite"/>
    </source>
</evidence>
<dbReference type="EMBL" id="VLLK01000002">
    <property type="protein sequence ID" value="TWJ07068.1"/>
    <property type="molecule type" value="Genomic_DNA"/>
</dbReference>
<proteinExistence type="predicted"/>
<dbReference type="Proteomes" id="UP000320547">
    <property type="component" value="Unassembled WGS sequence"/>
</dbReference>
<keyword evidence="2" id="KW-0732">Signal</keyword>
<protein>
    <recommendedName>
        <fullName evidence="5">Lipoprotein</fullName>
    </recommendedName>
</protein>
<feature type="chain" id="PRO_5021762009" description="Lipoprotein" evidence="2">
    <location>
        <begin position="22"/>
        <end position="98"/>
    </location>
</feature>
<dbReference type="AlphaFoldDB" id="A0A562UN85"/>
<sequence>MSFKIKTGVLLAMAISVSACATVEDAEWIGYQDPGFGEANRATYAAMVVNPEPEYDTPIPATSAEKAAQAIERYRNDQVKQPERISTTESIGGSGGNN</sequence>
<feature type="compositionally biased region" description="Basic and acidic residues" evidence="1">
    <location>
        <begin position="72"/>
        <end position="83"/>
    </location>
</feature>
<evidence type="ECO:0000313" key="4">
    <source>
        <dbReference type="Proteomes" id="UP000320547"/>
    </source>
</evidence>
<comment type="caution">
    <text evidence="3">The sequence shown here is derived from an EMBL/GenBank/DDBJ whole genome shotgun (WGS) entry which is preliminary data.</text>
</comment>
<evidence type="ECO:0000313" key="3">
    <source>
        <dbReference type="EMBL" id="TWJ07068.1"/>
    </source>
</evidence>
<evidence type="ECO:0008006" key="5">
    <source>
        <dbReference type="Google" id="ProtNLM"/>
    </source>
</evidence>
<feature type="region of interest" description="Disordered" evidence="1">
    <location>
        <begin position="71"/>
        <end position="98"/>
    </location>
</feature>
<dbReference type="RefSeq" id="WP_067598820.1">
    <property type="nucleotide sequence ID" value="NZ_CP015963.1"/>
</dbReference>
<feature type="signal peptide" evidence="2">
    <location>
        <begin position="1"/>
        <end position="21"/>
    </location>
</feature>
<dbReference type="STRING" id="476157.GCA_001663155_01290"/>
<name>A0A562UN85_9SPHN</name>
<organism evidence="3 4">
    <name type="scientific">Altererythrobacter ishigakiensis</name>
    <dbReference type="NCBI Taxonomy" id="476157"/>
    <lineage>
        <taxon>Bacteria</taxon>
        <taxon>Pseudomonadati</taxon>
        <taxon>Pseudomonadota</taxon>
        <taxon>Alphaproteobacteria</taxon>
        <taxon>Sphingomonadales</taxon>
        <taxon>Erythrobacteraceae</taxon>
        <taxon>Altererythrobacter</taxon>
    </lineage>
</organism>
<accession>A0A562UN85</accession>